<evidence type="ECO:0000313" key="15">
    <source>
        <dbReference type="EMBL" id="UYM06939.1"/>
    </source>
</evidence>
<dbReference type="InterPro" id="IPR015895">
    <property type="entry name" value="4pyrrol_synth_GluRdtase_N"/>
</dbReference>
<dbReference type="InterPro" id="IPR006151">
    <property type="entry name" value="Shikm_DH/Glu-tRNA_Rdtase"/>
</dbReference>
<organism evidence="15 16">
    <name type="scientific">Solicola gregarius</name>
    <dbReference type="NCBI Taxonomy" id="2908642"/>
    <lineage>
        <taxon>Bacteria</taxon>
        <taxon>Bacillati</taxon>
        <taxon>Actinomycetota</taxon>
        <taxon>Actinomycetes</taxon>
        <taxon>Propionibacteriales</taxon>
        <taxon>Nocardioidaceae</taxon>
        <taxon>Solicola</taxon>
    </lineage>
</organism>
<dbReference type="PANTHER" id="PTHR43013:SF1">
    <property type="entry name" value="GLUTAMYL-TRNA REDUCTASE"/>
    <property type="match status" value="1"/>
</dbReference>
<dbReference type="SUPFAM" id="SSF69742">
    <property type="entry name" value="Glutamyl tRNA-reductase catalytic, N-terminal domain"/>
    <property type="match status" value="1"/>
</dbReference>
<feature type="binding site" evidence="8 10">
    <location>
        <position position="120"/>
    </location>
    <ligand>
        <name>substrate</name>
    </ligand>
</feature>
<comment type="function">
    <text evidence="8">Catalyzes the NADPH-dependent reduction of glutamyl-tRNA(Glu) to glutamate 1-semialdehyde (GSA).</text>
</comment>
<comment type="similarity">
    <text evidence="2 8 13">Belongs to the glutamyl-tRNA reductase family.</text>
</comment>
<evidence type="ECO:0000256" key="8">
    <source>
        <dbReference type="HAMAP-Rule" id="MF_00087"/>
    </source>
</evidence>
<evidence type="ECO:0000256" key="10">
    <source>
        <dbReference type="PIRSR" id="PIRSR000445-2"/>
    </source>
</evidence>
<evidence type="ECO:0000256" key="3">
    <source>
        <dbReference type="ARBA" id="ARBA00012970"/>
    </source>
</evidence>
<dbReference type="Pfam" id="PF01488">
    <property type="entry name" value="Shikimate_DH"/>
    <property type="match status" value="1"/>
</dbReference>
<dbReference type="NCBIfam" id="NF000744">
    <property type="entry name" value="PRK00045.1-3"/>
    <property type="match status" value="1"/>
</dbReference>
<dbReference type="CDD" id="cd05213">
    <property type="entry name" value="NAD_bind_Glutamyl_tRNA_reduct"/>
    <property type="match status" value="1"/>
</dbReference>
<dbReference type="GO" id="GO:0050661">
    <property type="term" value="F:NADP binding"/>
    <property type="evidence" value="ECO:0007669"/>
    <property type="project" value="InterPro"/>
</dbReference>
<keyword evidence="16" id="KW-1185">Reference proteome</keyword>
<feature type="active site" description="Nucleophile" evidence="8 9">
    <location>
        <position position="50"/>
    </location>
</feature>
<protein>
    <recommendedName>
        <fullName evidence="3 8">Glutamyl-tRNA reductase</fullName>
        <shortName evidence="8">GluTR</shortName>
        <ecNumber evidence="3 8">1.2.1.70</ecNumber>
    </recommendedName>
</protein>
<dbReference type="SUPFAM" id="SSF51735">
    <property type="entry name" value="NAD(P)-binding Rossmann-fold domains"/>
    <property type="match status" value="1"/>
</dbReference>
<proteinExistence type="inferred from homology"/>
<feature type="binding site" evidence="8 11">
    <location>
        <begin position="189"/>
        <end position="194"/>
    </location>
    <ligand>
        <name>NADP(+)</name>
        <dbReference type="ChEBI" id="CHEBI:58349"/>
    </ligand>
</feature>
<feature type="site" description="Important for activity" evidence="8 12">
    <location>
        <position position="99"/>
    </location>
</feature>
<evidence type="ECO:0000256" key="2">
    <source>
        <dbReference type="ARBA" id="ARBA00005916"/>
    </source>
</evidence>
<comment type="pathway">
    <text evidence="1 8 13">Porphyrin-containing compound metabolism; protoporphyrin-IX biosynthesis; 5-aminolevulinate from L-glutamyl-tRNA(Glu): step 1/2.</text>
</comment>
<evidence type="ECO:0000256" key="6">
    <source>
        <dbReference type="ARBA" id="ARBA00023244"/>
    </source>
</evidence>
<comment type="miscellaneous">
    <text evidence="8">During catalysis, the active site Cys acts as a nucleophile attacking the alpha-carbonyl group of tRNA-bound glutamate with the formation of a thioester intermediate between enzyme and glutamate, and the concomitant release of tRNA(Glu). The thioester intermediate is finally reduced by direct hydride transfer from NADPH, to form the product GSA.</text>
</comment>
<feature type="domain" description="MOSC" evidence="14">
    <location>
        <begin position="386"/>
        <end position="440"/>
    </location>
</feature>
<comment type="domain">
    <text evidence="8">Possesses an unusual extended V-shaped dimeric structure with each monomer consisting of three distinct domains arranged along a curved 'spinal' alpha-helix. The N-terminal catalytic domain specifically recognizes the glutamate moiety of the substrate. The second domain is the NADPH-binding domain, and the third C-terminal domain is responsible for dimerization.</text>
</comment>
<sequence>MSVLVVGVSHHTAPVSTLERLVLDDSGIAKLHRFAVDTPHISEAVVVSTCNRIEMYVSAERFHGSVEDISSLLADQAGVAREDLVRNLYVHYDDAAVAHLFSVASGLDSMVVGESQILGQVRVALQRGQDLGTVGTELNLLFQQALRVGKRGHAETDIDQAGPSVVSAALDRVEATAMPMADARVLVVGAGAMSGLTVAIAARRGATDVVVVNRTTERAERLAASIGGRAAAWSDLPGELANADIVVSGTGATGTVIGVDEVAAAVGCRSGERPYTIVDLALPRDVDEAVAGIPGVSVIGLAELAESLADAPVAADVADVRGIVKDEVAAFLAARNAARVTPTVVALRTMATEVVDAELARLAARRSDLDPDTFRELSQTVRRVADKLLHAPTVRIKELAGQPDGLTYADALAELFALDQAAVDAVSRVDLDAEVVSPDE</sequence>
<feature type="binding site" evidence="8 10">
    <location>
        <begin position="49"/>
        <end position="52"/>
    </location>
    <ligand>
        <name>substrate</name>
    </ligand>
</feature>
<evidence type="ECO:0000256" key="4">
    <source>
        <dbReference type="ARBA" id="ARBA00022857"/>
    </source>
</evidence>
<dbReference type="SUPFAM" id="SSF69075">
    <property type="entry name" value="Glutamyl tRNA-reductase dimerization domain"/>
    <property type="match status" value="1"/>
</dbReference>
<dbReference type="FunFam" id="3.30.460.30:FF:000001">
    <property type="entry name" value="Glutamyl-tRNA reductase"/>
    <property type="match status" value="1"/>
</dbReference>
<evidence type="ECO:0000256" key="7">
    <source>
        <dbReference type="ARBA" id="ARBA00047464"/>
    </source>
</evidence>
<dbReference type="RefSeq" id="WP_271635873.1">
    <property type="nucleotide sequence ID" value="NZ_CP094970.1"/>
</dbReference>
<comment type="catalytic activity">
    <reaction evidence="7 8 13">
        <text>(S)-4-amino-5-oxopentanoate + tRNA(Glu) + NADP(+) = L-glutamyl-tRNA(Glu) + NADPH + H(+)</text>
        <dbReference type="Rhea" id="RHEA:12344"/>
        <dbReference type="Rhea" id="RHEA-COMP:9663"/>
        <dbReference type="Rhea" id="RHEA-COMP:9680"/>
        <dbReference type="ChEBI" id="CHEBI:15378"/>
        <dbReference type="ChEBI" id="CHEBI:57501"/>
        <dbReference type="ChEBI" id="CHEBI:57783"/>
        <dbReference type="ChEBI" id="CHEBI:58349"/>
        <dbReference type="ChEBI" id="CHEBI:78442"/>
        <dbReference type="ChEBI" id="CHEBI:78520"/>
        <dbReference type="EC" id="1.2.1.70"/>
    </reaction>
</comment>
<dbReference type="EMBL" id="CP094970">
    <property type="protein sequence ID" value="UYM06939.1"/>
    <property type="molecule type" value="Genomic_DNA"/>
</dbReference>
<dbReference type="Gene3D" id="3.40.50.720">
    <property type="entry name" value="NAD(P)-binding Rossmann-like Domain"/>
    <property type="match status" value="1"/>
</dbReference>
<dbReference type="Gene3D" id="3.30.460.30">
    <property type="entry name" value="Glutamyl-tRNA reductase, N-terminal domain"/>
    <property type="match status" value="1"/>
</dbReference>
<dbReference type="AlphaFoldDB" id="A0AA46TKD7"/>
<keyword evidence="5 8" id="KW-0560">Oxidoreductase</keyword>
<dbReference type="GO" id="GO:0030151">
    <property type="term" value="F:molybdenum ion binding"/>
    <property type="evidence" value="ECO:0007669"/>
    <property type="project" value="InterPro"/>
</dbReference>
<evidence type="ECO:0000256" key="11">
    <source>
        <dbReference type="PIRSR" id="PIRSR000445-3"/>
    </source>
</evidence>
<evidence type="ECO:0000259" key="14">
    <source>
        <dbReference type="PROSITE" id="PS51340"/>
    </source>
</evidence>
<evidence type="ECO:0000313" key="16">
    <source>
        <dbReference type="Proteomes" id="UP001164390"/>
    </source>
</evidence>
<dbReference type="PROSITE" id="PS00747">
    <property type="entry name" value="GLUTR"/>
    <property type="match status" value="1"/>
</dbReference>
<dbReference type="GO" id="GO:0008883">
    <property type="term" value="F:glutamyl-tRNA reductase activity"/>
    <property type="evidence" value="ECO:0007669"/>
    <property type="project" value="UniProtKB-UniRule"/>
</dbReference>
<dbReference type="InterPro" id="IPR015896">
    <property type="entry name" value="4pyrrol_synth_GluRdtase_dimer"/>
</dbReference>
<dbReference type="GO" id="GO:0030170">
    <property type="term" value="F:pyridoxal phosphate binding"/>
    <property type="evidence" value="ECO:0007669"/>
    <property type="project" value="InterPro"/>
</dbReference>
<dbReference type="InterPro" id="IPR036343">
    <property type="entry name" value="GluRdtase_N_sf"/>
</dbReference>
<gene>
    <name evidence="8" type="primary">hemA</name>
    <name evidence="15" type="ORF">L0C25_07645</name>
</gene>
<dbReference type="PIRSF" id="PIRSF000445">
    <property type="entry name" value="4pyrrol_synth_GluRdtase"/>
    <property type="match status" value="1"/>
</dbReference>
<dbReference type="InterPro" id="IPR036453">
    <property type="entry name" value="GluRdtase_dimer_dom_sf"/>
</dbReference>
<accession>A0AA46TKD7</accession>
<evidence type="ECO:0000256" key="13">
    <source>
        <dbReference type="RuleBase" id="RU000584"/>
    </source>
</evidence>
<dbReference type="GO" id="GO:0019353">
    <property type="term" value="P:protoporphyrinogen IX biosynthetic process from glutamate"/>
    <property type="evidence" value="ECO:0007669"/>
    <property type="project" value="TreeGrafter"/>
</dbReference>
<evidence type="ECO:0000256" key="1">
    <source>
        <dbReference type="ARBA" id="ARBA00005059"/>
    </source>
</evidence>
<dbReference type="Pfam" id="PF00745">
    <property type="entry name" value="GlutR_dimer"/>
    <property type="match status" value="1"/>
</dbReference>
<evidence type="ECO:0000256" key="5">
    <source>
        <dbReference type="ARBA" id="ARBA00023002"/>
    </source>
</evidence>
<name>A0AA46TKD7_9ACTN</name>
<feature type="binding site" evidence="8 10">
    <location>
        <begin position="114"/>
        <end position="116"/>
    </location>
    <ligand>
        <name>substrate</name>
    </ligand>
</feature>
<dbReference type="InterPro" id="IPR018214">
    <property type="entry name" value="GluRdtase_CS"/>
</dbReference>
<dbReference type="InterPro" id="IPR000343">
    <property type="entry name" value="4pyrrol_synth_GluRdtase"/>
</dbReference>
<dbReference type="InterPro" id="IPR036291">
    <property type="entry name" value="NAD(P)-bd_dom_sf"/>
</dbReference>
<dbReference type="KEGG" id="sgrg:L0C25_07645"/>
<dbReference type="PANTHER" id="PTHR43013">
    <property type="entry name" value="GLUTAMYL-TRNA REDUCTASE"/>
    <property type="match status" value="1"/>
</dbReference>
<comment type="subunit">
    <text evidence="8">Homodimer.</text>
</comment>
<evidence type="ECO:0000256" key="12">
    <source>
        <dbReference type="PIRSR" id="PIRSR000445-4"/>
    </source>
</evidence>
<evidence type="ECO:0000256" key="9">
    <source>
        <dbReference type="PIRSR" id="PIRSR000445-1"/>
    </source>
</evidence>
<dbReference type="Proteomes" id="UP001164390">
    <property type="component" value="Chromosome"/>
</dbReference>
<keyword evidence="6 8" id="KW-0627">Porphyrin biosynthesis</keyword>
<keyword evidence="4 8" id="KW-0521">NADP</keyword>
<dbReference type="NCBIfam" id="TIGR01035">
    <property type="entry name" value="hemA"/>
    <property type="match status" value="1"/>
</dbReference>
<dbReference type="PROSITE" id="PS51340">
    <property type="entry name" value="MOSC"/>
    <property type="match status" value="1"/>
</dbReference>
<reference evidence="15" key="1">
    <citation type="submission" date="2022-01" db="EMBL/GenBank/DDBJ databases">
        <title>Nocardioidaceae gen. sp. A5X3R13.</title>
        <authorList>
            <person name="Lopez Marin M.A."/>
            <person name="Uhlik O."/>
        </authorList>
    </citation>
    <scope>NUCLEOTIDE SEQUENCE</scope>
    <source>
        <strain evidence="15">A5X3R13</strain>
    </source>
</reference>
<dbReference type="InterPro" id="IPR005302">
    <property type="entry name" value="MoCF_Sase_C"/>
</dbReference>
<dbReference type="HAMAP" id="MF_00087">
    <property type="entry name" value="Glu_tRNA_reductase"/>
    <property type="match status" value="1"/>
</dbReference>
<dbReference type="EC" id="1.2.1.70" evidence="3 8"/>
<feature type="binding site" evidence="8 10">
    <location>
        <position position="109"/>
    </location>
    <ligand>
        <name>substrate</name>
    </ligand>
</feature>
<dbReference type="Pfam" id="PF05201">
    <property type="entry name" value="GlutR_N"/>
    <property type="match status" value="1"/>
</dbReference>